<dbReference type="KEGG" id="nfr:ERS450000_00835"/>
<keyword evidence="2" id="KW-1133">Transmembrane helix</keyword>
<evidence type="ECO:0000313" key="3">
    <source>
        <dbReference type="EMBL" id="CRY74674.1"/>
    </source>
</evidence>
<evidence type="ECO:0000256" key="1">
    <source>
        <dbReference type="SAM" id="MobiDB-lite"/>
    </source>
</evidence>
<accession>A0A0H5NHE8</accession>
<feature type="region of interest" description="Disordered" evidence="1">
    <location>
        <begin position="184"/>
        <end position="205"/>
    </location>
</feature>
<dbReference type="AlphaFoldDB" id="A0A0H5NHE8"/>
<feature type="transmembrane region" description="Helical" evidence="2">
    <location>
        <begin position="155"/>
        <end position="173"/>
    </location>
</feature>
<dbReference type="EMBL" id="LN868938">
    <property type="protein sequence ID" value="CRY74674.1"/>
    <property type="molecule type" value="Genomic_DNA"/>
</dbReference>
<feature type="transmembrane region" description="Helical" evidence="2">
    <location>
        <begin position="12"/>
        <end position="31"/>
    </location>
</feature>
<feature type="transmembrane region" description="Helical" evidence="2">
    <location>
        <begin position="43"/>
        <end position="61"/>
    </location>
</feature>
<dbReference type="RefSeq" id="WP_060590626.1">
    <property type="nucleotide sequence ID" value="NZ_CP031418.1"/>
</dbReference>
<evidence type="ECO:0000256" key="2">
    <source>
        <dbReference type="SAM" id="Phobius"/>
    </source>
</evidence>
<keyword evidence="2" id="KW-0472">Membrane</keyword>
<gene>
    <name evidence="3" type="ORF">ERS450000_00835</name>
</gene>
<organism evidence="3 4">
    <name type="scientific">Nocardia farcinica</name>
    <dbReference type="NCBI Taxonomy" id="37329"/>
    <lineage>
        <taxon>Bacteria</taxon>
        <taxon>Bacillati</taxon>
        <taxon>Actinomycetota</taxon>
        <taxon>Actinomycetes</taxon>
        <taxon>Mycobacteriales</taxon>
        <taxon>Nocardiaceae</taxon>
        <taxon>Nocardia</taxon>
    </lineage>
</organism>
<dbReference type="Proteomes" id="UP000057820">
    <property type="component" value="Chromosome 1"/>
</dbReference>
<protein>
    <submittedName>
        <fullName evidence="3">Uncharacterized protein</fullName>
    </submittedName>
</protein>
<proteinExistence type="predicted"/>
<feature type="transmembrane region" description="Helical" evidence="2">
    <location>
        <begin position="126"/>
        <end position="149"/>
    </location>
</feature>
<reference evidence="4" key="1">
    <citation type="submission" date="2015-03" db="EMBL/GenBank/DDBJ databases">
        <authorList>
            <consortium name="Pathogen Informatics"/>
        </authorList>
    </citation>
    <scope>NUCLEOTIDE SEQUENCE [LARGE SCALE GENOMIC DNA]</scope>
    <source>
        <strain evidence="4">NCTC11134</strain>
    </source>
</reference>
<sequence>MSEFLGEHPIAAVILGCEIGLWVLLGLGLALRYPARLRTASTVVLLMIPLLDVVLVVATAVDLHRGAPADDTHGLAGLYLGFSVAFGPTVIRWADARFAHRFAGGPPPQRMPRSGPERRRRLWQEWLRVVAAAAVSSVVLLGLVVLIASPDQDPVLLAWIARVWVIVGFWLLFGPVWELGRNGTPPARAERRDEVDVTTPPSARM</sequence>
<name>A0A0H5NHE8_NOCFR</name>
<feature type="transmembrane region" description="Helical" evidence="2">
    <location>
        <begin position="73"/>
        <end position="91"/>
    </location>
</feature>
<evidence type="ECO:0000313" key="4">
    <source>
        <dbReference type="Proteomes" id="UP000057820"/>
    </source>
</evidence>
<keyword evidence="2" id="KW-0812">Transmembrane</keyword>